<organism evidence="1 2">
    <name type="scientific">Coleofasciculus chthonoplastes PCC 7420</name>
    <dbReference type="NCBI Taxonomy" id="118168"/>
    <lineage>
        <taxon>Bacteria</taxon>
        <taxon>Bacillati</taxon>
        <taxon>Cyanobacteriota</taxon>
        <taxon>Cyanophyceae</taxon>
        <taxon>Coleofasciculales</taxon>
        <taxon>Coleofasciculaceae</taxon>
        <taxon>Coleofasciculus</taxon>
    </lineage>
</organism>
<name>B4W597_9CYAN</name>
<dbReference type="HOGENOM" id="CLU_092370_1_0_3"/>
<reference evidence="1 2" key="1">
    <citation type="submission" date="2008-07" db="EMBL/GenBank/DDBJ databases">
        <authorList>
            <person name="Tandeau de Marsac N."/>
            <person name="Ferriera S."/>
            <person name="Johnson J."/>
            <person name="Kravitz S."/>
            <person name="Beeson K."/>
            <person name="Sutton G."/>
            <person name="Rogers Y.-H."/>
            <person name="Friedman R."/>
            <person name="Frazier M."/>
            <person name="Venter J.C."/>
        </authorList>
    </citation>
    <scope>NUCLEOTIDE SEQUENCE [LARGE SCALE GENOMIC DNA]</scope>
    <source>
        <strain evidence="1 2">PCC 7420</strain>
    </source>
</reference>
<gene>
    <name evidence="1" type="ORF">MC7420_6569</name>
</gene>
<proteinExistence type="predicted"/>
<sequence>MQVKTDPSLLAKGQLESLTIYGEGLIMEHDIRLQEMVIRLETIAVAPFKALTGNIVLTQPTEGTARIVIAQADLNRAFNSDVLGTQFRSLQVQVDGKSQTLNVKQVNCRLLAEGRVGLDADVRLSQSNQTQRVSFTTTPRVSDDGRSVVLEKVEYAHGKELSPELTQALVAKAGKILHLSHFEMPGISLQMHYLEVQEGQLTLQAVAHVTQFPSV</sequence>
<evidence type="ECO:0008006" key="3">
    <source>
        <dbReference type="Google" id="ProtNLM"/>
    </source>
</evidence>
<dbReference type="InterPro" id="IPR021373">
    <property type="entry name" value="DUF2993"/>
</dbReference>
<dbReference type="EMBL" id="DS989885">
    <property type="protein sequence ID" value="EDX70644.1"/>
    <property type="molecule type" value="Genomic_DNA"/>
</dbReference>
<dbReference type="STRING" id="118168.MC7420_6569"/>
<dbReference type="eggNOG" id="ENOG502Z830">
    <property type="taxonomic scope" value="Bacteria"/>
</dbReference>
<protein>
    <recommendedName>
        <fullName evidence="3">DUF2993 domain-containing protein</fullName>
    </recommendedName>
</protein>
<keyword evidence="2" id="KW-1185">Reference proteome</keyword>
<dbReference type="Proteomes" id="UP000003835">
    <property type="component" value="Unassembled WGS sequence"/>
</dbReference>
<dbReference type="Pfam" id="PF11209">
    <property type="entry name" value="LmeA"/>
    <property type="match status" value="1"/>
</dbReference>
<dbReference type="AlphaFoldDB" id="B4W597"/>
<evidence type="ECO:0000313" key="1">
    <source>
        <dbReference type="EMBL" id="EDX70644.1"/>
    </source>
</evidence>
<accession>B4W597</accession>
<evidence type="ECO:0000313" key="2">
    <source>
        <dbReference type="Proteomes" id="UP000003835"/>
    </source>
</evidence>